<name>A0A1F6BSX8_9BACT</name>
<evidence type="ECO:0000313" key="4">
    <source>
        <dbReference type="EMBL" id="OGG40020.1"/>
    </source>
</evidence>
<dbReference type="Proteomes" id="UP000179368">
    <property type="component" value="Unassembled WGS sequence"/>
</dbReference>
<dbReference type="Pfam" id="PF01471">
    <property type="entry name" value="PG_binding_1"/>
    <property type="match status" value="1"/>
</dbReference>
<dbReference type="Gene3D" id="2.160.20.10">
    <property type="entry name" value="Single-stranded right-handed beta-helix, Pectin lyase-like"/>
    <property type="match status" value="2"/>
</dbReference>
<evidence type="ECO:0000313" key="5">
    <source>
        <dbReference type="Proteomes" id="UP000179368"/>
    </source>
</evidence>
<dbReference type="InterPro" id="IPR012334">
    <property type="entry name" value="Pectin_lyas_fold"/>
</dbReference>
<feature type="domain" description="Right handed beta helix" evidence="3">
    <location>
        <begin position="161"/>
        <end position="347"/>
    </location>
</feature>
<dbReference type="SUPFAM" id="SSF51126">
    <property type="entry name" value="Pectin lyase-like"/>
    <property type="match status" value="2"/>
</dbReference>
<dbReference type="InterPro" id="IPR011050">
    <property type="entry name" value="Pectin_lyase_fold/virulence"/>
</dbReference>
<dbReference type="Gene3D" id="1.10.101.10">
    <property type="entry name" value="PGBD-like superfamily/PGBD"/>
    <property type="match status" value="1"/>
</dbReference>
<protein>
    <recommendedName>
        <fullName evidence="6">Peptidoglycan binding-like domain-containing protein</fullName>
    </recommendedName>
</protein>
<dbReference type="InterPro" id="IPR036366">
    <property type="entry name" value="PGBDSf"/>
</dbReference>
<dbReference type="InterPro" id="IPR051550">
    <property type="entry name" value="SCF-Subunits/Alg-Epimerases"/>
</dbReference>
<evidence type="ECO:0000259" key="2">
    <source>
        <dbReference type="Pfam" id="PF01471"/>
    </source>
</evidence>
<feature type="domain" description="Right handed beta helix" evidence="3">
    <location>
        <begin position="622"/>
        <end position="789"/>
    </location>
</feature>
<dbReference type="InterPro" id="IPR036365">
    <property type="entry name" value="PGBD-like_sf"/>
</dbReference>
<dbReference type="Pfam" id="PF13229">
    <property type="entry name" value="Beta_helix"/>
    <property type="match status" value="2"/>
</dbReference>
<gene>
    <name evidence="4" type="ORF">A2116_00835</name>
</gene>
<dbReference type="AlphaFoldDB" id="A0A1F6BSX8"/>
<proteinExistence type="predicted"/>
<dbReference type="PANTHER" id="PTHR22990:SF15">
    <property type="entry name" value="F-BOX ONLY PROTEIN 10"/>
    <property type="match status" value="1"/>
</dbReference>
<evidence type="ECO:0000256" key="1">
    <source>
        <dbReference type="ARBA" id="ARBA00022737"/>
    </source>
</evidence>
<comment type="caution">
    <text evidence="4">The sequence shown here is derived from an EMBL/GenBank/DDBJ whole genome shotgun (WGS) entry which is preliminary data.</text>
</comment>
<dbReference type="InterPro" id="IPR039448">
    <property type="entry name" value="Beta_helix"/>
</dbReference>
<dbReference type="EMBL" id="MFKG01000029">
    <property type="protein sequence ID" value="OGG40020.1"/>
    <property type="molecule type" value="Genomic_DNA"/>
</dbReference>
<accession>A0A1F6BSX8</accession>
<sequence>MSISRIIRRNALKGLLVITLPLLVMSGVFVFTAHAATPVYVDSAVELSGDGLTPGTAFKTIQKGISAVDDGGTVNVAAGTYAENVTIDKSLTLRGDPGAQTEGIDDAGPSTSAPVLNGTDLSGSAITLSPGVTNVLIEGFEVHNYTDISDGSMGAITSWNTGASNITVQDNFLHDIGWNGVLVGSDDGTLQSNWTVKRNIVSGANYAGIELTNTTYSEVAYNVITIGAGIDSDPDDSGVGIEVAVRDHGTGVTAGTGVSVYDNEIDGDGVVPERAGINILSRAYQAESVALLDGVTIENNTVAGATRGIFVVAEERIGGNAEISSLSIESNTIAENDVGIEVGLQSGSPHENGTYDVAVVSNNIDGNDFGLDNTTGIEVNAANNWWNSINPDFPSIISGNVNYAPWCEDSVCSTTRSSNASINGADTGFLTIGGAITAAEPGDTINVGAGTYNERIVINKPLTLRGATYSVNKNGYTVPVDYAWDSNIESVINNPEPALSTSQVVDIVSDDVVFEGFIVQSLNALPSSANDHLLRLDATTGTADDGEVADNTLDNIVIRNNIIGPNTNLTSRNGTNGRMGLYFASPNYPADERGITNTLVTGNKIFDSNGNGNNVFVWGAAESYGSPANADYTGTVIEDNEIYGSHRSGVEIAGGVDNLVIRNNDIYGNSGLPSDDSANLKYGNGILIIRMDGDKTSVTAMGSASLIIEDNRIHDNEKNGIYFGPINSGHIISGNEIYGNGQDGIRVDLTEQYHGGSWPVYDNISNITAEKNKVYNNNVGAQVIGSPTNGFVLDAVNNWWGTVSSTEVAAKINGDVAYEPYCATSACTSIYAQIPATGSQLDDAEISVPDDATPTDTPSVTFLEETVLAEAGDGGTSTVTLPVGVTVTKTDGGNIDVTLLAAASTTPDSLSGFGTGIIVDSAFQWGIPNIGLTFSEPITLNIFVGTNFSGQVLNIVRSVSGSGDWTSDGIVSPATCAVFNGFCTFTATKASYYATTHVPPSSSGSGGGGGGGGGAAPVVTTPTPVATAPAVAVAAPVATPPAGEVLGVATFRFTKTLRYGSEGEDVTELQNRLTAEGVYSGPITGYFGPLTEAGVKAFQAKYDIEQAGVVGPLTRARLNSAVAAAAPAGQVLGAATTTLSETQIQSILNILVVFEVDQVTIDKVNAALRGQSVR</sequence>
<evidence type="ECO:0008006" key="6">
    <source>
        <dbReference type="Google" id="ProtNLM"/>
    </source>
</evidence>
<feature type="domain" description="Peptidoglycan binding-like" evidence="2">
    <location>
        <begin position="1063"/>
        <end position="1118"/>
    </location>
</feature>
<evidence type="ECO:0000259" key="3">
    <source>
        <dbReference type="Pfam" id="PF13229"/>
    </source>
</evidence>
<organism evidence="4 5">
    <name type="scientific">Candidatus Jorgensenbacteria bacterium GWA1_49_17</name>
    <dbReference type="NCBI Taxonomy" id="1798467"/>
    <lineage>
        <taxon>Bacteria</taxon>
        <taxon>Candidatus Joergenseniibacteriota</taxon>
    </lineage>
</organism>
<dbReference type="PANTHER" id="PTHR22990">
    <property type="entry name" value="F-BOX ONLY PROTEIN"/>
    <property type="match status" value="1"/>
</dbReference>
<dbReference type="InterPro" id="IPR002477">
    <property type="entry name" value="Peptidoglycan-bd-like"/>
</dbReference>
<reference evidence="4 5" key="1">
    <citation type="journal article" date="2016" name="Nat. Commun.">
        <title>Thousands of microbial genomes shed light on interconnected biogeochemical processes in an aquifer system.</title>
        <authorList>
            <person name="Anantharaman K."/>
            <person name="Brown C.T."/>
            <person name="Hug L.A."/>
            <person name="Sharon I."/>
            <person name="Castelle C.J."/>
            <person name="Probst A.J."/>
            <person name="Thomas B.C."/>
            <person name="Singh A."/>
            <person name="Wilkins M.J."/>
            <person name="Karaoz U."/>
            <person name="Brodie E.L."/>
            <person name="Williams K.H."/>
            <person name="Hubbard S.S."/>
            <person name="Banfield J.F."/>
        </authorList>
    </citation>
    <scope>NUCLEOTIDE SEQUENCE [LARGE SCALE GENOMIC DNA]</scope>
</reference>
<dbReference type="SUPFAM" id="SSF47090">
    <property type="entry name" value="PGBD-like"/>
    <property type="match status" value="1"/>
</dbReference>
<dbReference type="SMART" id="SM00710">
    <property type="entry name" value="PbH1"/>
    <property type="match status" value="13"/>
</dbReference>
<dbReference type="InterPro" id="IPR006626">
    <property type="entry name" value="PbH1"/>
</dbReference>
<keyword evidence="1" id="KW-0677">Repeat</keyword>